<evidence type="ECO:0000256" key="1">
    <source>
        <dbReference type="ARBA" id="ARBA00004370"/>
    </source>
</evidence>
<comment type="subcellular location">
    <subcellularLocation>
        <location evidence="1">Membrane</location>
    </subcellularLocation>
</comment>
<dbReference type="Gene3D" id="3.30.450.330">
    <property type="match status" value="1"/>
</dbReference>
<dbReference type="GO" id="GO:0008658">
    <property type="term" value="F:penicillin binding"/>
    <property type="evidence" value="ECO:0007669"/>
    <property type="project" value="InterPro"/>
</dbReference>
<dbReference type="GO" id="GO:0071555">
    <property type="term" value="P:cell wall organization"/>
    <property type="evidence" value="ECO:0007669"/>
    <property type="project" value="UniProtKB-KW"/>
</dbReference>
<dbReference type="SUPFAM" id="SSF56601">
    <property type="entry name" value="beta-lactamase/transpeptidase-like"/>
    <property type="match status" value="1"/>
</dbReference>
<dbReference type="Gene3D" id="3.90.1310.10">
    <property type="entry name" value="Penicillin-binding protein 2a (Domain 2)"/>
    <property type="match status" value="1"/>
</dbReference>
<evidence type="ECO:0000256" key="7">
    <source>
        <dbReference type="ARBA" id="ARBA00022692"/>
    </source>
</evidence>
<name>A0A9Q3W747_9GAMM</name>
<reference evidence="19" key="1">
    <citation type="submission" date="2022-01" db="EMBL/GenBank/DDBJ databases">
        <authorList>
            <person name="Karlyshev A.V."/>
            <person name="Jaspars M."/>
        </authorList>
    </citation>
    <scope>NUCLEOTIDE SEQUENCE</scope>
    <source>
        <strain evidence="19">AGSA3-2</strain>
    </source>
</reference>
<evidence type="ECO:0000259" key="17">
    <source>
        <dbReference type="Pfam" id="PF00905"/>
    </source>
</evidence>
<evidence type="ECO:0000256" key="11">
    <source>
        <dbReference type="ARBA" id="ARBA00022989"/>
    </source>
</evidence>
<keyword evidence="4 16" id="KW-0132">Cell division</keyword>
<keyword evidence="6 16" id="KW-0645">Protease</keyword>
<feature type="domain" description="Penicillin-binding protein dimerisation" evidence="18">
    <location>
        <begin position="67"/>
        <end position="214"/>
    </location>
</feature>
<dbReference type="PANTHER" id="PTHR30627:SF1">
    <property type="entry name" value="PEPTIDOGLYCAN D,D-TRANSPEPTIDASE FTSI"/>
    <property type="match status" value="1"/>
</dbReference>
<dbReference type="Proteomes" id="UP001107961">
    <property type="component" value="Unassembled WGS sequence"/>
</dbReference>
<dbReference type="GO" id="GO:0006508">
    <property type="term" value="P:proteolysis"/>
    <property type="evidence" value="ECO:0007669"/>
    <property type="project" value="UniProtKB-KW"/>
</dbReference>
<dbReference type="GO" id="GO:0008955">
    <property type="term" value="F:peptidoglycan glycosyltransferase activity"/>
    <property type="evidence" value="ECO:0007669"/>
    <property type="project" value="InterPro"/>
</dbReference>
<dbReference type="HAMAP" id="MF_02080">
    <property type="entry name" value="FtsI_transpept"/>
    <property type="match status" value="1"/>
</dbReference>
<evidence type="ECO:0000256" key="6">
    <source>
        <dbReference type="ARBA" id="ARBA00022670"/>
    </source>
</evidence>
<keyword evidence="10 16" id="KW-0573">Peptidoglycan synthesis</keyword>
<evidence type="ECO:0000256" key="4">
    <source>
        <dbReference type="ARBA" id="ARBA00022618"/>
    </source>
</evidence>
<gene>
    <name evidence="16" type="primary">ftsI</name>
    <name evidence="19" type="ORF">LZG35_14055</name>
</gene>
<dbReference type="GO" id="GO:0000917">
    <property type="term" value="P:division septum assembly"/>
    <property type="evidence" value="ECO:0007669"/>
    <property type="project" value="UniProtKB-KW"/>
</dbReference>
<dbReference type="GO" id="GO:0009002">
    <property type="term" value="F:serine-type D-Ala-D-Ala carboxypeptidase activity"/>
    <property type="evidence" value="ECO:0007669"/>
    <property type="project" value="UniProtKB-UniRule"/>
</dbReference>
<dbReference type="GO" id="GO:0008360">
    <property type="term" value="P:regulation of cell shape"/>
    <property type="evidence" value="ECO:0007669"/>
    <property type="project" value="UniProtKB-KW"/>
</dbReference>
<dbReference type="Pfam" id="PF03717">
    <property type="entry name" value="PBP_dimer"/>
    <property type="match status" value="1"/>
</dbReference>
<comment type="pathway">
    <text evidence="16">Cell wall biogenesis; peptidoglycan biosynthesis.</text>
</comment>
<dbReference type="Gene3D" id="3.40.710.10">
    <property type="entry name" value="DD-peptidase/beta-lactamase superfamily"/>
    <property type="match status" value="1"/>
</dbReference>
<comment type="similarity">
    <text evidence="16">Belongs to the transpeptidase family. FtsI subfamily.</text>
</comment>
<keyword evidence="5 16" id="KW-0121">Carboxypeptidase</keyword>
<dbReference type="EC" id="3.4.16.4" evidence="16"/>
<evidence type="ECO:0000256" key="10">
    <source>
        <dbReference type="ARBA" id="ARBA00022984"/>
    </source>
</evidence>
<feature type="active site" description="Acyl-ester intermediate" evidence="16">
    <location>
        <position position="302"/>
    </location>
</feature>
<evidence type="ECO:0000256" key="5">
    <source>
        <dbReference type="ARBA" id="ARBA00022645"/>
    </source>
</evidence>
<keyword evidence="13 16" id="KW-0717">Septation</keyword>
<dbReference type="Pfam" id="PF00905">
    <property type="entry name" value="Transpeptidase"/>
    <property type="match status" value="1"/>
</dbReference>
<keyword evidence="9 16" id="KW-0133">Cell shape</keyword>
<dbReference type="EMBL" id="JAJVKT010000017">
    <property type="protein sequence ID" value="MCE7509764.1"/>
    <property type="molecule type" value="Genomic_DNA"/>
</dbReference>
<comment type="caution">
    <text evidence="19">The sequence shown here is derived from an EMBL/GenBank/DDBJ whole genome shotgun (WGS) entry which is preliminary data.</text>
</comment>
<keyword evidence="12 16" id="KW-0472">Membrane</keyword>
<dbReference type="InterPro" id="IPR036138">
    <property type="entry name" value="PBP_dimer_sf"/>
</dbReference>
<evidence type="ECO:0000313" key="19">
    <source>
        <dbReference type="EMBL" id="MCE7509764.1"/>
    </source>
</evidence>
<comment type="function">
    <text evidence="16">Catalyzes cross-linking of the peptidoglycan cell wall at the division septum.</text>
</comment>
<keyword evidence="8 16" id="KW-0378">Hydrolase</keyword>
<evidence type="ECO:0000256" key="3">
    <source>
        <dbReference type="ARBA" id="ARBA00022519"/>
    </source>
</evidence>
<keyword evidence="11 16" id="KW-1133">Transmembrane helix</keyword>
<dbReference type="GO" id="GO:0009252">
    <property type="term" value="P:peptidoglycan biosynthetic process"/>
    <property type="evidence" value="ECO:0007669"/>
    <property type="project" value="UniProtKB-UniRule"/>
</dbReference>
<evidence type="ECO:0000256" key="2">
    <source>
        <dbReference type="ARBA" id="ARBA00022475"/>
    </source>
</evidence>
<dbReference type="InterPro" id="IPR037532">
    <property type="entry name" value="FtsI_transpept"/>
</dbReference>
<keyword evidence="2 16" id="KW-1003">Cell membrane</keyword>
<dbReference type="GO" id="GO:0043093">
    <property type="term" value="P:FtsZ-dependent cytokinesis"/>
    <property type="evidence" value="ECO:0007669"/>
    <property type="project" value="UniProtKB-UniRule"/>
</dbReference>
<dbReference type="InterPro" id="IPR012338">
    <property type="entry name" value="Beta-lactam/transpept-like"/>
</dbReference>
<evidence type="ECO:0000256" key="14">
    <source>
        <dbReference type="ARBA" id="ARBA00023306"/>
    </source>
</evidence>
<comment type="catalytic activity">
    <reaction evidence="16">
        <text>Preferential cleavage: (Ac)2-L-Lys-D-Ala-|-D-Ala. Also transpeptidation of peptidyl-alanyl moieties that are N-acyl substituents of D-alanine.</text>
        <dbReference type="EC" id="3.4.16.4"/>
    </reaction>
</comment>
<evidence type="ECO:0000256" key="9">
    <source>
        <dbReference type="ARBA" id="ARBA00022960"/>
    </source>
</evidence>
<keyword evidence="14 16" id="KW-0131">Cell cycle</keyword>
<accession>A0A9Q3W747</accession>
<proteinExistence type="inferred from homology"/>
<keyword evidence="3 16" id="KW-0997">Cell inner membrane</keyword>
<evidence type="ECO:0000256" key="12">
    <source>
        <dbReference type="ARBA" id="ARBA00023136"/>
    </source>
</evidence>
<organism evidence="19 20">
    <name type="scientific">Alloalcanivorax xenomutans</name>
    <dbReference type="NCBI Taxonomy" id="1094342"/>
    <lineage>
        <taxon>Bacteria</taxon>
        <taxon>Pseudomonadati</taxon>
        <taxon>Pseudomonadota</taxon>
        <taxon>Gammaproteobacteria</taxon>
        <taxon>Oceanospirillales</taxon>
        <taxon>Alcanivoracaceae</taxon>
        <taxon>Alloalcanivorax</taxon>
    </lineage>
</organism>
<evidence type="ECO:0000256" key="8">
    <source>
        <dbReference type="ARBA" id="ARBA00022801"/>
    </source>
</evidence>
<sequence length="579" mass="62618">MSANKRKATRKPVASKRWTGRRWHLVLAFWLVCAGVLVVRAVDLQVVEHDFLAHQGDIRNLRVEPLAANRGVIRDRNGRPLAVSTPVVTLWANPQEAMENQQQWSKLTGNPIIDRARFARRVKAHASREFIYLARGLAPEQAESVLSLGVPGIYSLTEYRRYYPAGEVTSHVVGFTNIDEQGQEGVELAFDKQLTGAPGRKKVVRDLLGRVIQDIELIEPARPGKDVTLSLDLRLQYLAYKELMSAVHRFGATGGSVVVLDVKTGEVLAMVNQPGYNPNNRKGINTASLRNRAATDLFEPGSTVKPFTVAAALEQGMVTPATAINTHPGYLRVGPKTIRDHRDYGVIDVTTVLTKSSNVGTSKLALSMDPQVLPAMLGRFGFGQPTGVRFPGESGGVLPIRAKWRDVERAALSYGYGVSVTALQLAQAYAILGNQGRRVPLSMVKVDEAPQGERVIGTDTARAIVDMLETVVGQLGTARRARIPGYQVAGKTGTVHKLTATGYAEHRYQGIFAGLAPATDPRIAAVVVIDDPDQSAYYGGLVAAPVFSTIVGGALRAMHVPPDKPEGVIAGEPDGEGRT</sequence>
<dbReference type="InterPro" id="IPR001460">
    <property type="entry name" value="PCN-bd_Tpept"/>
</dbReference>
<evidence type="ECO:0000256" key="13">
    <source>
        <dbReference type="ARBA" id="ARBA00023210"/>
    </source>
</evidence>
<dbReference type="SUPFAM" id="SSF56519">
    <property type="entry name" value="Penicillin binding protein dimerisation domain"/>
    <property type="match status" value="1"/>
</dbReference>
<keyword evidence="15 16" id="KW-0961">Cell wall biogenesis/degradation</keyword>
<evidence type="ECO:0000256" key="16">
    <source>
        <dbReference type="HAMAP-Rule" id="MF_02080"/>
    </source>
</evidence>
<protein>
    <recommendedName>
        <fullName evidence="16">Peptidoglycan D,D-transpeptidase FtsI</fullName>
        <ecNumber evidence="16">3.4.16.4</ecNumber>
    </recommendedName>
    <alternativeName>
        <fullName evidence="16">Penicillin-binding protein 3</fullName>
        <shortName evidence="16">PBP-3</shortName>
    </alternativeName>
</protein>
<keyword evidence="7 16" id="KW-0812">Transmembrane</keyword>
<dbReference type="GO" id="GO:0005886">
    <property type="term" value="C:plasma membrane"/>
    <property type="evidence" value="ECO:0007669"/>
    <property type="project" value="UniProtKB-UniRule"/>
</dbReference>
<feature type="domain" description="Penicillin-binding protein transpeptidase" evidence="17">
    <location>
        <begin position="255"/>
        <end position="551"/>
    </location>
</feature>
<evidence type="ECO:0000313" key="20">
    <source>
        <dbReference type="Proteomes" id="UP001107961"/>
    </source>
</evidence>
<evidence type="ECO:0000259" key="18">
    <source>
        <dbReference type="Pfam" id="PF03717"/>
    </source>
</evidence>
<dbReference type="RefSeq" id="WP_233925969.1">
    <property type="nucleotide sequence ID" value="NZ_JAJVKT010000017.1"/>
</dbReference>
<dbReference type="InterPro" id="IPR005311">
    <property type="entry name" value="PBP_dimer"/>
</dbReference>
<evidence type="ECO:0000256" key="15">
    <source>
        <dbReference type="ARBA" id="ARBA00023316"/>
    </source>
</evidence>
<dbReference type="InterPro" id="IPR050515">
    <property type="entry name" value="Beta-lactam/transpept"/>
</dbReference>
<dbReference type="AlphaFoldDB" id="A0A9Q3W747"/>
<dbReference type="PANTHER" id="PTHR30627">
    <property type="entry name" value="PEPTIDOGLYCAN D,D-TRANSPEPTIDASE"/>
    <property type="match status" value="1"/>
</dbReference>
<keyword evidence="20" id="KW-1185">Reference proteome</keyword>